<proteinExistence type="predicted"/>
<gene>
    <name evidence="9" type="ORF">Taro_044857</name>
</gene>
<dbReference type="InterPro" id="IPR017888">
    <property type="entry name" value="CYC/TB1_R_domain"/>
</dbReference>
<dbReference type="PANTHER" id="PTHR31072">
    <property type="entry name" value="TRANSCRIPTION FACTOR TCP4-RELATED"/>
    <property type="match status" value="1"/>
</dbReference>
<evidence type="ECO:0000256" key="3">
    <source>
        <dbReference type="ARBA" id="ARBA00023125"/>
    </source>
</evidence>
<keyword evidence="5" id="KW-0539">Nucleus</keyword>
<evidence type="ECO:0000259" key="7">
    <source>
        <dbReference type="PROSITE" id="PS51369"/>
    </source>
</evidence>
<keyword evidence="4" id="KW-0804">Transcription</keyword>
<organism evidence="9 10">
    <name type="scientific">Colocasia esculenta</name>
    <name type="common">Wild taro</name>
    <name type="synonym">Arum esculentum</name>
    <dbReference type="NCBI Taxonomy" id="4460"/>
    <lineage>
        <taxon>Eukaryota</taxon>
        <taxon>Viridiplantae</taxon>
        <taxon>Streptophyta</taxon>
        <taxon>Embryophyta</taxon>
        <taxon>Tracheophyta</taxon>
        <taxon>Spermatophyta</taxon>
        <taxon>Magnoliopsida</taxon>
        <taxon>Liliopsida</taxon>
        <taxon>Araceae</taxon>
        <taxon>Aroideae</taxon>
        <taxon>Colocasieae</taxon>
        <taxon>Colocasia</taxon>
    </lineage>
</organism>
<feature type="compositionally biased region" description="Polar residues" evidence="6">
    <location>
        <begin position="299"/>
        <end position="309"/>
    </location>
</feature>
<evidence type="ECO:0000256" key="6">
    <source>
        <dbReference type="SAM" id="MobiDB-lite"/>
    </source>
</evidence>
<dbReference type="PROSITE" id="PS51370">
    <property type="entry name" value="R"/>
    <property type="match status" value="1"/>
</dbReference>
<feature type="region of interest" description="Disordered" evidence="6">
    <location>
        <begin position="146"/>
        <end position="234"/>
    </location>
</feature>
<sequence length="309" mass="33603">MPLPCPPDKPSSTHKSTKPSPRSAAFCDLDKCGAAPAKKVDGGGGAGGRRLRKDRHSKIYTAQGPRDRRMRLSVDVARKFFDLQDTLGFDKASKTVDWLLSSCKSSIIELTGSSSLQRHNALDASGNAKSESSTSECEVISASTNNAPAAARAKRAAVGRARDAPAHPPPSREWRQMARAKARERTKKKKMLSRQYFEEGGDQRKQPASSPSPFETGEESGTGTHTTKSPWDQLVAEEVRLSSCSPDQYKINGSAASPPVVIVGGSAPVTTQESDTRNPPSTRPLDRHPRIRRPGRVRNMSSEIYNRLQ</sequence>
<comment type="subcellular location">
    <subcellularLocation>
        <location evidence="1">Nucleus</location>
    </subcellularLocation>
</comment>
<keyword evidence="2" id="KW-0805">Transcription regulation</keyword>
<dbReference type="InterPro" id="IPR017887">
    <property type="entry name" value="TF_TCP_subgr"/>
</dbReference>
<dbReference type="Pfam" id="PF03634">
    <property type="entry name" value="TCP"/>
    <property type="match status" value="1"/>
</dbReference>
<dbReference type="AlphaFoldDB" id="A0A843X3D3"/>
<feature type="region of interest" description="Disordered" evidence="6">
    <location>
        <begin position="1"/>
        <end position="23"/>
    </location>
</feature>
<evidence type="ECO:0000313" key="9">
    <source>
        <dbReference type="EMBL" id="MQM11945.1"/>
    </source>
</evidence>
<evidence type="ECO:0000256" key="1">
    <source>
        <dbReference type="ARBA" id="ARBA00004123"/>
    </source>
</evidence>
<feature type="compositionally biased region" description="Basic residues" evidence="6">
    <location>
        <begin position="178"/>
        <end position="192"/>
    </location>
</feature>
<evidence type="ECO:0000256" key="2">
    <source>
        <dbReference type="ARBA" id="ARBA00023015"/>
    </source>
</evidence>
<dbReference type="EMBL" id="NMUH01005151">
    <property type="protein sequence ID" value="MQM11945.1"/>
    <property type="molecule type" value="Genomic_DNA"/>
</dbReference>
<feature type="compositionally biased region" description="Polar residues" evidence="6">
    <location>
        <begin position="268"/>
        <end position="280"/>
    </location>
</feature>
<protein>
    <submittedName>
        <fullName evidence="9">Uncharacterized protein</fullName>
    </submittedName>
</protein>
<dbReference type="PROSITE" id="PS51369">
    <property type="entry name" value="TCP"/>
    <property type="match status" value="1"/>
</dbReference>
<keyword evidence="10" id="KW-1185">Reference proteome</keyword>
<feature type="compositionally biased region" description="Basic and acidic residues" evidence="6">
    <location>
        <begin position="160"/>
        <end position="176"/>
    </location>
</feature>
<dbReference type="OrthoDB" id="1896834at2759"/>
<name>A0A843X3D3_COLES</name>
<feature type="domain" description="R" evidence="8">
    <location>
        <begin position="172"/>
        <end position="189"/>
    </location>
</feature>
<reference evidence="9" key="1">
    <citation type="submission" date="2017-07" db="EMBL/GenBank/DDBJ databases">
        <title>Taro Niue Genome Assembly and Annotation.</title>
        <authorList>
            <person name="Atibalentja N."/>
            <person name="Keating K."/>
            <person name="Fields C.J."/>
        </authorList>
    </citation>
    <scope>NUCLEOTIDE SEQUENCE</scope>
    <source>
        <strain evidence="9">Niue_2</strain>
        <tissue evidence="9">Leaf</tissue>
    </source>
</reference>
<dbReference type="GO" id="GO:0005634">
    <property type="term" value="C:nucleus"/>
    <property type="evidence" value="ECO:0007669"/>
    <property type="project" value="UniProtKB-SubCell"/>
</dbReference>
<evidence type="ECO:0000256" key="5">
    <source>
        <dbReference type="ARBA" id="ARBA00023242"/>
    </source>
</evidence>
<dbReference type="PANTHER" id="PTHR31072:SF226">
    <property type="entry name" value="TRANSCRIPTION FACTOR TCP18"/>
    <property type="match status" value="1"/>
</dbReference>
<feature type="region of interest" description="Disordered" evidence="6">
    <location>
        <begin position="246"/>
        <end position="309"/>
    </location>
</feature>
<evidence type="ECO:0000256" key="4">
    <source>
        <dbReference type="ARBA" id="ARBA00023163"/>
    </source>
</evidence>
<feature type="domain" description="TCP" evidence="7">
    <location>
        <begin position="52"/>
        <end position="110"/>
    </location>
</feature>
<dbReference type="Proteomes" id="UP000652761">
    <property type="component" value="Unassembled WGS sequence"/>
</dbReference>
<dbReference type="InterPro" id="IPR005333">
    <property type="entry name" value="Transcription_factor_TCP"/>
</dbReference>
<feature type="compositionally biased region" description="Basic residues" evidence="6">
    <location>
        <begin position="49"/>
        <end position="58"/>
    </location>
</feature>
<dbReference type="GO" id="GO:0043565">
    <property type="term" value="F:sequence-specific DNA binding"/>
    <property type="evidence" value="ECO:0007669"/>
    <property type="project" value="TreeGrafter"/>
</dbReference>
<keyword evidence="3" id="KW-0238">DNA-binding</keyword>
<comment type="caution">
    <text evidence="9">The sequence shown here is derived from an EMBL/GenBank/DDBJ whole genome shotgun (WGS) entry which is preliminary data.</text>
</comment>
<dbReference type="GO" id="GO:0003700">
    <property type="term" value="F:DNA-binding transcription factor activity"/>
    <property type="evidence" value="ECO:0007669"/>
    <property type="project" value="InterPro"/>
</dbReference>
<evidence type="ECO:0000259" key="8">
    <source>
        <dbReference type="PROSITE" id="PS51370"/>
    </source>
</evidence>
<feature type="region of interest" description="Disordered" evidence="6">
    <location>
        <begin position="35"/>
        <end position="68"/>
    </location>
</feature>
<dbReference type="SMR" id="A0A843X3D3"/>
<dbReference type="GO" id="GO:2000032">
    <property type="term" value="P:regulation of secondary shoot formation"/>
    <property type="evidence" value="ECO:0007669"/>
    <property type="project" value="TreeGrafter"/>
</dbReference>
<evidence type="ECO:0000313" key="10">
    <source>
        <dbReference type="Proteomes" id="UP000652761"/>
    </source>
</evidence>
<accession>A0A843X3D3</accession>